<dbReference type="EMBL" id="CP076607">
    <property type="protein sequence ID" value="QWU13446.1"/>
    <property type="molecule type" value="Genomic_DNA"/>
</dbReference>
<dbReference type="Pfam" id="PF13380">
    <property type="entry name" value="CoA_binding_2"/>
    <property type="match status" value="1"/>
</dbReference>
<dbReference type="SMART" id="SM00881">
    <property type="entry name" value="CoA_binding"/>
    <property type="match status" value="1"/>
</dbReference>
<dbReference type="InterPro" id="IPR036291">
    <property type="entry name" value="NAD(P)-bd_dom_sf"/>
</dbReference>
<dbReference type="PANTHER" id="PTHR33303:SF2">
    <property type="entry name" value="COA-BINDING DOMAIN-CONTAINING PROTEIN"/>
    <property type="match status" value="1"/>
</dbReference>
<keyword evidence="5" id="KW-1185">Reference proteome</keyword>
<dbReference type="Proteomes" id="UP000683429">
    <property type="component" value="Chromosome"/>
</dbReference>
<dbReference type="InterPro" id="IPR003781">
    <property type="entry name" value="CoA-bd"/>
</dbReference>
<name>A0A1H8JRN0_9BACL</name>
<evidence type="ECO:0000313" key="3">
    <source>
        <dbReference type="EMBL" id="SEN82858.1"/>
    </source>
</evidence>
<dbReference type="Gene3D" id="3.40.50.720">
    <property type="entry name" value="NAD(P)-binding Rossmann-like Domain"/>
    <property type="match status" value="1"/>
</dbReference>
<evidence type="ECO:0000259" key="1">
    <source>
        <dbReference type="SMART" id="SM00881"/>
    </source>
</evidence>
<dbReference type="SUPFAM" id="SSF51735">
    <property type="entry name" value="NAD(P)-binding Rossmann-fold domains"/>
    <property type="match status" value="1"/>
</dbReference>
<reference evidence="3 4" key="1">
    <citation type="submission" date="2016-10" db="EMBL/GenBank/DDBJ databases">
        <authorList>
            <person name="de Groot N.N."/>
        </authorList>
    </citation>
    <scope>NUCLEOTIDE SEQUENCE [LARGE SCALE GENOMIC DNA]</scope>
    <source>
        <strain evidence="3 4">CGMCC 1.10238</strain>
    </source>
</reference>
<dbReference type="PANTHER" id="PTHR33303">
    <property type="entry name" value="CYTOPLASMIC PROTEIN-RELATED"/>
    <property type="match status" value="1"/>
</dbReference>
<evidence type="ECO:0000313" key="5">
    <source>
        <dbReference type="Proteomes" id="UP000683429"/>
    </source>
</evidence>
<gene>
    <name evidence="2" type="ORF">KP014_15720</name>
    <name evidence="3" type="ORF">SAMN04487895_103111</name>
</gene>
<feature type="domain" description="CoA-binding" evidence="1">
    <location>
        <begin position="15"/>
        <end position="108"/>
    </location>
</feature>
<organism evidence="3 4">
    <name type="scientific">Paenibacillus sophorae</name>
    <dbReference type="NCBI Taxonomy" id="1333845"/>
    <lineage>
        <taxon>Bacteria</taxon>
        <taxon>Bacillati</taxon>
        <taxon>Bacillota</taxon>
        <taxon>Bacilli</taxon>
        <taxon>Bacillales</taxon>
        <taxon>Paenibacillaceae</taxon>
        <taxon>Paenibacillus</taxon>
    </lineage>
</organism>
<dbReference type="AlphaFoldDB" id="A0A1H8JRN0"/>
<dbReference type="STRING" id="1333845.SAMN04487895_103111"/>
<accession>A0A1H8JRN0</accession>
<protein>
    <submittedName>
        <fullName evidence="2 3">CoA-binding protein</fullName>
    </submittedName>
</protein>
<proteinExistence type="predicted"/>
<reference evidence="2 5" key="2">
    <citation type="submission" date="2021-06" db="EMBL/GenBank/DDBJ databases">
        <title>Whole genome sequence of Paenibacillus sophorae DSM23020 for comparative genomics.</title>
        <authorList>
            <person name="Kim M.-J."/>
            <person name="Lee G."/>
            <person name="Shin J.-H."/>
        </authorList>
    </citation>
    <scope>NUCLEOTIDE SEQUENCE [LARGE SCALE GENOMIC DNA]</scope>
    <source>
        <strain evidence="2 5">DSM 23020</strain>
    </source>
</reference>
<dbReference type="Proteomes" id="UP000198809">
    <property type="component" value="Unassembled WGS sequence"/>
</dbReference>
<dbReference type="OrthoDB" id="9804695at2"/>
<evidence type="ECO:0000313" key="2">
    <source>
        <dbReference type="EMBL" id="QWU13446.1"/>
    </source>
</evidence>
<sequence length="146" mass="15892">MAFENPSREQIGDILASAGNIAVVGLSDKSDRTSYMVAYAMQLKGYRIIPVNPMVSGEILGEKCYHSLAEIPEPVDIVNVFRRSEFCAETAREAAAIGAKVLWLQQGIVSQEAAEIAAEAGMTAIMDRCIKVEEAITMNGRNRNVK</sequence>
<dbReference type="EMBL" id="FODH01000003">
    <property type="protein sequence ID" value="SEN82858.1"/>
    <property type="molecule type" value="Genomic_DNA"/>
</dbReference>
<evidence type="ECO:0000313" key="4">
    <source>
        <dbReference type="Proteomes" id="UP000198809"/>
    </source>
</evidence>
<dbReference type="RefSeq" id="WP_036601023.1">
    <property type="nucleotide sequence ID" value="NZ_CP076607.1"/>
</dbReference>